<reference evidence="4" key="1">
    <citation type="submission" date="2016-10" db="EMBL/GenBank/DDBJ databases">
        <authorList>
            <person name="Varghese N."/>
            <person name="Submissions S."/>
        </authorList>
    </citation>
    <scope>NUCLEOTIDE SEQUENCE [LARGE SCALE GENOMIC DNA]</scope>
    <source>
        <strain evidence="4">IBRC-M 10403</strain>
    </source>
</reference>
<organism evidence="3 4">
    <name type="scientific">Actinokineospora iranica</name>
    <dbReference type="NCBI Taxonomy" id="1271860"/>
    <lineage>
        <taxon>Bacteria</taxon>
        <taxon>Bacillati</taxon>
        <taxon>Actinomycetota</taxon>
        <taxon>Actinomycetes</taxon>
        <taxon>Pseudonocardiales</taxon>
        <taxon>Pseudonocardiaceae</taxon>
        <taxon>Actinokineospora</taxon>
    </lineage>
</organism>
<evidence type="ECO:0000256" key="1">
    <source>
        <dbReference type="ARBA" id="ARBA00023211"/>
    </source>
</evidence>
<dbReference type="InterPro" id="IPR013785">
    <property type="entry name" value="Aldolase_TIM"/>
</dbReference>
<dbReference type="InterPro" id="IPR000891">
    <property type="entry name" value="PYR_CT"/>
</dbReference>
<sequence length="320" mass="34552">MGVTVSSDMDRISLVDVTLRDGGYMNEHSWTRKDSAMVVEACEQARILLCEVGYFRPRLHTAEGKSRPAYCSPPDYLVELRERFPQVVMTVMARPADVEPADYRALAEGGASVVRFPATPRLLPDLGEHLAAAQDAGLRVTLNLIRVSEVAPAQVRAAAELAQRHRVDAFYLADSNGSLFPAQVTELFALAAEATDVPLGFHAHDGLSLAFINSLTALEAGCRYLDASIGGVGKGGGNLSLELVAGYLRTRRNARFTMAPLTRVAPTVLRRCDRDAAARFDSMASGLLDLNMEETALVKNEERELVALVDARPSGPVAAS</sequence>
<evidence type="ECO:0000259" key="2">
    <source>
        <dbReference type="PROSITE" id="PS50991"/>
    </source>
</evidence>
<dbReference type="InterPro" id="IPR050073">
    <property type="entry name" value="2-IPM_HCS-like"/>
</dbReference>
<name>A0A1G6QWF4_9PSEU</name>
<evidence type="ECO:0000313" key="4">
    <source>
        <dbReference type="Proteomes" id="UP000199501"/>
    </source>
</evidence>
<accession>A0A1G6QWF4</accession>
<dbReference type="PROSITE" id="PS50991">
    <property type="entry name" value="PYR_CT"/>
    <property type="match status" value="1"/>
</dbReference>
<protein>
    <submittedName>
        <fullName evidence="3">4-hydroxy 2-oxovalerate aldolase</fullName>
    </submittedName>
</protein>
<dbReference type="Proteomes" id="UP000199501">
    <property type="component" value="Unassembled WGS sequence"/>
</dbReference>
<dbReference type="PANTHER" id="PTHR10277:SF9">
    <property type="entry name" value="2-ISOPROPYLMALATE SYNTHASE 1, CHLOROPLASTIC-RELATED"/>
    <property type="match status" value="1"/>
</dbReference>
<dbReference type="STRING" id="1271860.SAMN05216174_1068"/>
<dbReference type="PANTHER" id="PTHR10277">
    <property type="entry name" value="HOMOCITRATE SYNTHASE-RELATED"/>
    <property type="match status" value="1"/>
</dbReference>
<dbReference type="SUPFAM" id="SSF51569">
    <property type="entry name" value="Aldolase"/>
    <property type="match status" value="1"/>
</dbReference>
<gene>
    <name evidence="3" type="ORF">SAMN05216174_1068</name>
</gene>
<evidence type="ECO:0000313" key="3">
    <source>
        <dbReference type="EMBL" id="SDC96759.1"/>
    </source>
</evidence>
<feature type="domain" description="Pyruvate carboxyltransferase" evidence="2">
    <location>
        <begin position="12"/>
        <end position="265"/>
    </location>
</feature>
<dbReference type="GO" id="GO:0009098">
    <property type="term" value="P:L-leucine biosynthetic process"/>
    <property type="evidence" value="ECO:0007669"/>
    <property type="project" value="TreeGrafter"/>
</dbReference>
<dbReference type="Gene3D" id="3.20.20.70">
    <property type="entry name" value="Aldolase class I"/>
    <property type="match status" value="1"/>
</dbReference>
<keyword evidence="1" id="KW-0464">Manganese</keyword>
<dbReference type="Pfam" id="PF00682">
    <property type="entry name" value="HMGL-like"/>
    <property type="match status" value="1"/>
</dbReference>
<dbReference type="GO" id="GO:0003852">
    <property type="term" value="F:2-isopropylmalate synthase activity"/>
    <property type="evidence" value="ECO:0007669"/>
    <property type="project" value="TreeGrafter"/>
</dbReference>
<dbReference type="AlphaFoldDB" id="A0A1G6QWF4"/>
<keyword evidence="4" id="KW-1185">Reference proteome</keyword>
<dbReference type="EMBL" id="FMZZ01000006">
    <property type="protein sequence ID" value="SDC96759.1"/>
    <property type="molecule type" value="Genomic_DNA"/>
</dbReference>
<proteinExistence type="predicted"/>